<feature type="compositionally biased region" description="Basic and acidic residues" evidence="4">
    <location>
        <begin position="134"/>
        <end position="148"/>
    </location>
</feature>
<feature type="compositionally biased region" description="Basic and acidic residues" evidence="4">
    <location>
        <begin position="344"/>
        <end position="372"/>
    </location>
</feature>
<feature type="compositionally biased region" description="Polar residues" evidence="4">
    <location>
        <begin position="487"/>
        <end position="501"/>
    </location>
</feature>
<dbReference type="STRING" id="703135.A0A2A9NUI1"/>
<protein>
    <recommendedName>
        <fullName evidence="5">INO80 complex subunit F domain-containing protein</fullName>
    </recommendedName>
</protein>
<dbReference type="InterPro" id="IPR056513">
    <property type="entry name" value="INO80F"/>
</dbReference>
<dbReference type="Proteomes" id="UP000242287">
    <property type="component" value="Unassembled WGS sequence"/>
</dbReference>
<feature type="compositionally biased region" description="Basic and acidic residues" evidence="4">
    <location>
        <begin position="502"/>
        <end position="511"/>
    </location>
</feature>
<comment type="subcellular location">
    <subcellularLocation>
        <location evidence="1">Nucleus</location>
    </subcellularLocation>
</comment>
<evidence type="ECO:0000313" key="7">
    <source>
        <dbReference type="Proteomes" id="UP000242287"/>
    </source>
</evidence>
<feature type="compositionally biased region" description="Basic and acidic residues" evidence="4">
    <location>
        <begin position="387"/>
        <end position="408"/>
    </location>
</feature>
<evidence type="ECO:0000256" key="1">
    <source>
        <dbReference type="ARBA" id="ARBA00004123"/>
    </source>
</evidence>
<dbReference type="AlphaFoldDB" id="A0A2A9NUI1"/>
<name>A0A2A9NUI1_9AGAR</name>
<evidence type="ECO:0000256" key="4">
    <source>
        <dbReference type="SAM" id="MobiDB-lite"/>
    </source>
</evidence>
<feature type="compositionally biased region" description="Polar residues" evidence="4">
    <location>
        <begin position="118"/>
        <end position="133"/>
    </location>
</feature>
<feature type="compositionally biased region" description="Basic and acidic residues" evidence="4">
    <location>
        <begin position="288"/>
        <end position="303"/>
    </location>
</feature>
<feature type="compositionally biased region" description="Basic and acidic residues" evidence="4">
    <location>
        <begin position="465"/>
        <end position="476"/>
    </location>
</feature>
<keyword evidence="3" id="KW-0175">Coiled coil</keyword>
<sequence>MSRHPSPGPSALHQPPSVSSRQKQQKPYTIGITAGAEDVKYQTKYKELKRKVKDIEADNDKLHFKVLQAKRSIQRMKLERASRPSSILYERLSSQTPPPDAHDRHALQNMHHPGSTAPLYQQSLRGHPGNTQSREIRDHPPSADDHSLTDYLRTQGHARPAPNTDPRHGPTMEYSVGPAVAPSPHVLHSPRRSSNSHDNARQLPPLQQLPPIAMEMPRSHSHSQTHTSPSIHSSHITASKERSRSHSSSHSRGPPPQPYNMQGTNHQQQPYPDSRTPIQHPIQSPALSERERTRRHDVHEITEPHSLARHPTPISQLSPSLHSADTRSGRVHSHQRMGPGTYINREDQHQQDMERDREWDRSRELSRGRDYGSSHMPSPPLLHRSRSAIERGEHNDHQSSRVREESNYYHECPPPAGYTMLSRSDSPGSGSGSGDVPQRADSLPQHYEHERSRSYRLRPVNQSSKDVEYMHSEDGRSQALEQGGGNFTPQPAQEPSRPSTEGTRKRSRSDMDVDSEP</sequence>
<feature type="compositionally biased region" description="Polar residues" evidence="4">
    <location>
        <begin position="16"/>
        <end position="27"/>
    </location>
</feature>
<feature type="region of interest" description="Disordered" evidence="4">
    <location>
        <begin position="1"/>
        <end position="31"/>
    </location>
</feature>
<feature type="coiled-coil region" evidence="3">
    <location>
        <begin position="38"/>
        <end position="65"/>
    </location>
</feature>
<reference evidence="6 7" key="1">
    <citation type="submission" date="2014-02" db="EMBL/GenBank/DDBJ databases">
        <title>Transposable element dynamics among asymbiotic and ectomycorrhizal Amanita fungi.</title>
        <authorList>
            <consortium name="DOE Joint Genome Institute"/>
            <person name="Hess J."/>
            <person name="Skrede I."/>
            <person name="Wolfe B."/>
            <person name="LaButti K."/>
            <person name="Ohm R.A."/>
            <person name="Grigoriev I.V."/>
            <person name="Pringle A."/>
        </authorList>
    </citation>
    <scope>NUCLEOTIDE SEQUENCE [LARGE SCALE GENOMIC DNA]</scope>
    <source>
        <strain evidence="6 7">SKay4041</strain>
    </source>
</reference>
<dbReference type="Pfam" id="PF24245">
    <property type="entry name" value="INO80F"/>
    <property type="match status" value="1"/>
</dbReference>
<dbReference type="GO" id="GO:0005634">
    <property type="term" value="C:nucleus"/>
    <property type="evidence" value="ECO:0007669"/>
    <property type="project" value="UniProtKB-SubCell"/>
</dbReference>
<evidence type="ECO:0000259" key="5">
    <source>
        <dbReference type="Pfam" id="PF24245"/>
    </source>
</evidence>
<gene>
    <name evidence="6" type="ORF">AMATHDRAFT_47191</name>
</gene>
<evidence type="ECO:0000256" key="3">
    <source>
        <dbReference type="SAM" id="Coils"/>
    </source>
</evidence>
<feature type="compositionally biased region" description="Polar residues" evidence="4">
    <location>
        <begin position="313"/>
        <end position="323"/>
    </location>
</feature>
<accession>A0A2A9NUI1</accession>
<organism evidence="6 7">
    <name type="scientific">Amanita thiersii Skay4041</name>
    <dbReference type="NCBI Taxonomy" id="703135"/>
    <lineage>
        <taxon>Eukaryota</taxon>
        <taxon>Fungi</taxon>
        <taxon>Dikarya</taxon>
        <taxon>Basidiomycota</taxon>
        <taxon>Agaricomycotina</taxon>
        <taxon>Agaricomycetes</taxon>
        <taxon>Agaricomycetidae</taxon>
        <taxon>Agaricales</taxon>
        <taxon>Pluteineae</taxon>
        <taxon>Amanitaceae</taxon>
        <taxon>Amanita</taxon>
    </lineage>
</organism>
<keyword evidence="2" id="KW-0539">Nucleus</keyword>
<feature type="compositionally biased region" description="Polar residues" evidence="4">
    <location>
        <begin position="259"/>
        <end position="271"/>
    </location>
</feature>
<feature type="region of interest" description="Disordered" evidence="4">
    <location>
        <begin position="217"/>
        <end position="517"/>
    </location>
</feature>
<feature type="domain" description="INO80 complex subunit F" evidence="5">
    <location>
        <begin position="41"/>
        <end position="92"/>
    </location>
</feature>
<dbReference type="OrthoDB" id="10070927at2759"/>
<dbReference type="EMBL" id="KZ301989">
    <property type="protein sequence ID" value="PFH51303.1"/>
    <property type="molecule type" value="Genomic_DNA"/>
</dbReference>
<evidence type="ECO:0000313" key="6">
    <source>
        <dbReference type="EMBL" id="PFH51303.1"/>
    </source>
</evidence>
<feature type="compositionally biased region" description="Low complexity" evidence="4">
    <location>
        <begin position="222"/>
        <end position="237"/>
    </location>
</feature>
<proteinExistence type="predicted"/>
<keyword evidence="7" id="KW-1185">Reference proteome</keyword>
<evidence type="ECO:0000256" key="2">
    <source>
        <dbReference type="ARBA" id="ARBA00023242"/>
    </source>
</evidence>
<feature type="region of interest" description="Disordered" evidence="4">
    <location>
        <begin position="76"/>
        <end position="204"/>
    </location>
</feature>